<protein>
    <submittedName>
        <fullName evidence="1">Uncharacterized protein</fullName>
    </submittedName>
</protein>
<name>A0A495R0C6_9ACTN</name>
<evidence type="ECO:0000313" key="1">
    <source>
        <dbReference type="EMBL" id="RKS79870.1"/>
    </source>
</evidence>
<sequence>MDERELKLNSLSRYSKSSAMYVLEEYGHCEVPAGCGGVVLRWRNPRNGIPLRIWLYTNGEGKMYLDGGPPPSGIPVVSFGEHVLAFELPVADPAYTVLNFAAFFPPELPRPRVTGPDEPSVSIVSAADGTWKYTVQEPGDGWKSSGFDDSTWSPMVANDVLQPPNDPRRNMGEYRFAAAQRHGGAGLGVPEPATRVWIRKTFEVTGDDDV</sequence>
<organism evidence="1 2">
    <name type="scientific">Actinomadura pelletieri DSM 43383</name>
    <dbReference type="NCBI Taxonomy" id="1120940"/>
    <lineage>
        <taxon>Bacteria</taxon>
        <taxon>Bacillati</taxon>
        <taxon>Actinomycetota</taxon>
        <taxon>Actinomycetes</taxon>
        <taxon>Streptosporangiales</taxon>
        <taxon>Thermomonosporaceae</taxon>
        <taxon>Actinomadura</taxon>
    </lineage>
</organism>
<evidence type="ECO:0000313" key="2">
    <source>
        <dbReference type="Proteomes" id="UP000274601"/>
    </source>
</evidence>
<dbReference type="AlphaFoldDB" id="A0A495R0C6"/>
<dbReference type="RefSeq" id="WP_121433324.1">
    <property type="nucleotide sequence ID" value="NZ_RBWU01000001.1"/>
</dbReference>
<proteinExistence type="predicted"/>
<dbReference type="Proteomes" id="UP000274601">
    <property type="component" value="Unassembled WGS sequence"/>
</dbReference>
<comment type="caution">
    <text evidence="1">The sequence shown here is derived from an EMBL/GenBank/DDBJ whole genome shotgun (WGS) entry which is preliminary data.</text>
</comment>
<dbReference type="OrthoDB" id="5513258at2"/>
<accession>A0A495R0C6</accession>
<dbReference type="Gene3D" id="2.60.120.260">
    <property type="entry name" value="Galactose-binding domain-like"/>
    <property type="match status" value="1"/>
</dbReference>
<gene>
    <name evidence="1" type="ORF">BZB76_1349</name>
</gene>
<dbReference type="EMBL" id="RBWU01000001">
    <property type="protein sequence ID" value="RKS79870.1"/>
    <property type="molecule type" value="Genomic_DNA"/>
</dbReference>
<keyword evidence="2" id="KW-1185">Reference proteome</keyword>
<reference evidence="1 2" key="1">
    <citation type="submission" date="2018-10" db="EMBL/GenBank/DDBJ databases">
        <title>Genomic Encyclopedia of Archaeal and Bacterial Type Strains, Phase II (KMG-II): from individual species to whole genera.</title>
        <authorList>
            <person name="Goeker M."/>
        </authorList>
    </citation>
    <scope>NUCLEOTIDE SEQUENCE [LARGE SCALE GENOMIC DNA]</scope>
    <source>
        <strain evidence="1 2">DSM 43383</strain>
    </source>
</reference>